<reference evidence="1" key="1">
    <citation type="submission" date="2018-05" db="EMBL/GenBank/DDBJ databases">
        <authorList>
            <person name="Lanie J.A."/>
            <person name="Ng W.-L."/>
            <person name="Kazmierczak K.M."/>
            <person name="Andrzejewski T.M."/>
            <person name="Davidsen T.M."/>
            <person name="Wayne K.J."/>
            <person name="Tettelin H."/>
            <person name="Glass J.I."/>
            <person name="Rusch D."/>
            <person name="Podicherti R."/>
            <person name="Tsui H.-C.T."/>
            <person name="Winkler M.E."/>
        </authorList>
    </citation>
    <scope>NUCLEOTIDE SEQUENCE</scope>
</reference>
<organism evidence="1">
    <name type="scientific">marine metagenome</name>
    <dbReference type="NCBI Taxonomy" id="408172"/>
    <lineage>
        <taxon>unclassified sequences</taxon>
        <taxon>metagenomes</taxon>
        <taxon>ecological metagenomes</taxon>
    </lineage>
</organism>
<sequence>LTARTLFRSRPLVSFGPACLLRSRCSASTTSATDYATPWIPVCAAD</sequence>
<accession>A0A382VGT2</accession>
<evidence type="ECO:0000313" key="1">
    <source>
        <dbReference type="EMBL" id="SVD45600.1"/>
    </source>
</evidence>
<protein>
    <submittedName>
        <fullName evidence="1">Uncharacterized protein</fullName>
    </submittedName>
</protein>
<feature type="non-terminal residue" evidence="1">
    <location>
        <position position="46"/>
    </location>
</feature>
<feature type="non-terminal residue" evidence="1">
    <location>
        <position position="1"/>
    </location>
</feature>
<proteinExistence type="predicted"/>
<name>A0A382VGT2_9ZZZZ</name>
<dbReference type="AlphaFoldDB" id="A0A382VGT2"/>
<gene>
    <name evidence="1" type="ORF">METZ01_LOCUS398454</name>
</gene>
<dbReference type="EMBL" id="UINC01151792">
    <property type="protein sequence ID" value="SVD45600.1"/>
    <property type="molecule type" value="Genomic_DNA"/>
</dbReference>